<dbReference type="PANTHER" id="PTHR36919:SF2">
    <property type="entry name" value="BLL6627 PROTEIN"/>
    <property type="match status" value="1"/>
</dbReference>
<organism evidence="3 4">
    <name type="scientific">Salipiger thiooxidans</name>
    <dbReference type="NCBI Taxonomy" id="282683"/>
    <lineage>
        <taxon>Bacteria</taxon>
        <taxon>Pseudomonadati</taxon>
        <taxon>Pseudomonadota</taxon>
        <taxon>Alphaproteobacteria</taxon>
        <taxon>Rhodobacterales</taxon>
        <taxon>Roseobacteraceae</taxon>
        <taxon>Salipiger</taxon>
    </lineage>
</organism>
<feature type="chain" id="PRO_5011786900" evidence="1">
    <location>
        <begin position="21"/>
        <end position="129"/>
    </location>
</feature>
<evidence type="ECO:0000313" key="3">
    <source>
        <dbReference type="EMBL" id="SDF08223.1"/>
    </source>
</evidence>
<proteinExistence type="predicted"/>
<dbReference type="Proteomes" id="UP000198994">
    <property type="component" value="Unassembled WGS sequence"/>
</dbReference>
<dbReference type="InterPro" id="IPR019223">
    <property type="entry name" value="DUF2147"/>
</dbReference>
<dbReference type="AlphaFoldDB" id="A0A1G7I6J7"/>
<feature type="signal peptide" evidence="1">
    <location>
        <begin position="1"/>
        <end position="20"/>
    </location>
</feature>
<reference evidence="4" key="1">
    <citation type="submission" date="2016-10" db="EMBL/GenBank/DDBJ databases">
        <authorList>
            <person name="Varghese N."/>
            <person name="Submissions S."/>
        </authorList>
    </citation>
    <scope>NUCLEOTIDE SEQUENCE [LARGE SCALE GENOMIC DNA]</scope>
    <source>
        <strain evidence="4">DSM 10146</strain>
    </source>
</reference>
<sequence>MKKVTAMACGLALMAGTALADPVEGVWKTQGDDNGHYALVSIAPCGSEICGTLGKGFDRAGSEIRSPNIGRQMIWGMKPKGGGSYGGGKIWAPDRDKTYNSRMQLTGNSLKVEGCVLGICRGQVWTRVR</sequence>
<dbReference type="Gene3D" id="2.40.128.520">
    <property type="match status" value="1"/>
</dbReference>
<gene>
    <name evidence="3" type="ORF">SAMN04488105_11261</name>
</gene>
<name>A0A1G7I6J7_9RHOB</name>
<dbReference type="RefSeq" id="WP_008884491.1">
    <property type="nucleotide sequence ID" value="NZ_FNAV01000012.1"/>
</dbReference>
<keyword evidence="1" id="KW-0732">Signal</keyword>
<dbReference type="STRING" id="282683.SAMN04488105_11261"/>
<dbReference type="Pfam" id="PF09917">
    <property type="entry name" value="DUF2147"/>
    <property type="match status" value="1"/>
</dbReference>
<evidence type="ECO:0000313" key="4">
    <source>
        <dbReference type="Proteomes" id="UP000198994"/>
    </source>
</evidence>
<dbReference type="PANTHER" id="PTHR36919">
    <property type="entry name" value="BLR1215 PROTEIN"/>
    <property type="match status" value="1"/>
</dbReference>
<evidence type="ECO:0000256" key="1">
    <source>
        <dbReference type="SAM" id="SignalP"/>
    </source>
</evidence>
<dbReference type="EMBL" id="FNAV01000012">
    <property type="protein sequence ID" value="SDF08223.1"/>
    <property type="molecule type" value="Genomic_DNA"/>
</dbReference>
<protein>
    <submittedName>
        <fullName evidence="3">Uncharacterized conserved protein, DUF2147 family</fullName>
    </submittedName>
</protein>
<keyword evidence="4" id="KW-1185">Reference proteome</keyword>
<feature type="domain" description="DUF2147" evidence="2">
    <location>
        <begin position="25"/>
        <end position="127"/>
    </location>
</feature>
<accession>A0A1G7I6J7</accession>
<evidence type="ECO:0000259" key="2">
    <source>
        <dbReference type="Pfam" id="PF09917"/>
    </source>
</evidence>
<dbReference type="OrthoDB" id="9811671at2"/>